<accession>A0A4W5NNI0</accession>
<dbReference type="Proteomes" id="UP000314982">
    <property type="component" value="Unassembled WGS sequence"/>
</dbReference>
<feature type="compositionally biased region" description="Polar residues" evidence="2">
    <location>
        <begin position="7"/>
        <end position="24"/>
    </location>
</feature>
<reference evidence="5" key="3">
    <citation type="submission" date="2025-09" db="UniProtKB">
        <authorList>
            <consortium name="Ensembl"/>
        </authorList>
    </citation>
    <scope>IDENTIFICATION</scope>
</reference>
<evidence type="ECO:0000256" key="2">
    <source>
        <dbReference type="SAM" id="MobiDB-lite"/>
    </source>
</evidence>
<dbReference type="PANTHER" id="PTHR22633:SF1">
    <property type="entry name" value="NEURONAL TYROSINE-PHOSPHORYLATED PHOSPHOINOSITIDE-3-KINASE ADAPTER 2"/>
    <property type="match status" value="1"/>
</dbReference>
<protein>
    <submittedName>
        <fullName evidence="5">Neuronal tyrosine-phosphorylated phosphoinositide-3-kinase adaptor 2</fullName>
    </submittedName>
</protein>
<evidence type="ECO:0000259" key="3">
    <source>
        <dbReference type="Pfam" id="PF15439"/>
    </source>
</evidence>
<feature type="compositionally biased region" description="Low complexity" evidence="2">
    <location>
        <begin position="284"/>
        <end position="297"/>
    </location>
</feature>
<dbReference type="GO" id="GO:0043491">
    <property type="term" value="P:phosphatidylinositol 3-kinase/protein kinase B signal transduction"/>
    <property type="evidence" value="ECO:0007669"/>
    <property type="project" value="InterPro"/>
</dbReference>
<feature type="domain" description="Neuronal tyrosine-phosphorylated phosphoinositide-3-kinase adapter N-terminal" evidence="3">
    <location>
        <begin position="1"/>
        <end position="225"/>
    </location>
</feature>
<feature type="compositionally biased region" description="Basic and acidic residues" evidence="2">
    <location>
        <begin position="328"/>
        <end position="353"/>
    </location>
</feature>
<dbReference type="Ensembl" id="ENSHHUT00000055553.1">
    <property type="protein sequence ID" value="ENSHHUP00000053681.1"/>
    <property type="gene ID" value="ENSHHUG00000032234.1"/>
</dbReference>
<feature type="region of interest" description="Disordered" evidence="2">
    <location>
        <begin position="257"/>
        <end position="392"/>
    </location>
</feature>
<dbReference type="Pfam" id="PF15452">
    <property type="entry name" value="NYAP_C"/>
    <property type="match status" value="1"/>
</dbReference>
<dbReference type="Pfam" id="PF15439">
    <property type="entry name" value="NYAP_N"/>
    <property type="match status" value="1"/>
</dbReference>
<feature type="region of interest" description="Disordered" evidence="2">
    <location>
        <begin position="170"/>
        <end position="189"/>
    </location>
</feature>
<dbReference type="InterPro" id="IPR039482">
    <property type="entry name" value="NYAP_N"/>
</dbReference>
<dbReference type="PANTHER" id="PTHR22633">
    <property type="entry name" value="NEURONAL TYROSINE-PHOSPHORYLATED PHOSPHOINOSITIDE-3-KINASE ADAPTER 2-RELATED"/>
    <property type="match status" value="1"/>
</dbReference>
<dbReference type="AlphaFoldDB" id="A0A4W5NNI0"/>
<evidence type="ECO:0000313" key="5">
    <source>
        <dbReference type="Ensembl" id="ENSHHUP00000053681.1"/>
    </source>
</evidence>
<evidence type="ECO:0000313" key="6">
    <source>
        <dbReference type="Proteomes" id="UP000314982"/>
    </source>
</evidence>
<evidence type="ECO:0000256" key="1">
    <source>
        <dbReference type="ARBA" id="ARBA00022553"/>
    </source>
</evidence>
<dbReference type="GeneTree" id="ENSGT00890000139453"/>
<feature type="region of interest" description="Disordered" evidence="2">
    <location>
        <begin position="1"/>
        <end position="56"/>
    </location>
</feature>
<dbReference type="InterPro" id="IPR029353">
    <property type="entry name" value="NYAP_C"/>
</dbReference>
<feature type="compositionally biased region" description="Basic and acidic residues" evidence="2">
    <location>
        <begin position="93"/>
        <end position="103"/>
    </location>
</feature>
<evidence type="ECO:0000259" key="4">
    <source>
        <dbReference type="Pfam" id="PF15452"/>
    </source>
</evidence>
<name>A0A4W5NNI0_9TELE</name>
<dbReference type="GO" id="GO:0048812">
    <property type="term" value="P:neuron projection morphogenesis"/>
    <property type="evidence" value="ECO:0007669"/>
    <property type="project" value="InterPro"/>
</dbReference>
<reference evidence="5" key="2">
    <citation type="submission" date="2025-08" db="UniProtKB">
        <authorList>
            <consortium name="Ensembl"/>
        </authorList>
    </citation>
    <scope>IDENTIFICATION</scope>
</reference>
<feature type="compositionally biased region" description="Basic and acidic residues" evidence="2">
    <location>
        <begin position="26"/>
        <end position="35"/>
    </location>
</feature>
<keyword evidence="6" id="KW-1185">Reference proteome</keyword>
<dbReference type="InterPro" id="IPR026722">
    <property type="entry name" value="NYAP1/NYAP2"/>
</dbReference>
<sequence length="459" mass="49407">PPKPKRNPNTQLSTSFDESYIQNHGNRKEGRREKSSSQSQSPAPDTEDEDEPVYIEMVGNIQRDLKQRLLEDEDQSESVYEEMKYPMFDDMLQDAKWEQDMEQGRSSSSSHTTPRGSLCDIPAPFPNLLTHRPPLLVFPPAPAQCSPNSDESPLTPLDVTKLPMLENVATGYTNKPGGGASPTTSERGERDLQFTHTITVSGRSSAPLLPSTLYKASASAHGYPRSHSACPSPVSMGRSITPLSLKRPPPYDALKIGGSMPRSTSSVAHAAKSSVGQEGGGKLSNSSSAHSSMQNVSRSRTPTSPLDELTNLFTGGRNMLKKGSGGRKVKDTAECECEAKTRSHSTEPLSRHESKAHHGGSQESPKSQEWDGPSGLSSNPTAMPSRLGRSSVSPTMMLGSGVTAPLSPLGYDATSLAHLYLGSFLSPRDLSRSHSCVVLAICLGSLSCWNVNLHPSLRS</sequence>
<feature type="domain" description="Neuronal tyrosine-phosphorylated phosphoinositide-3-kinase adapter C-terminal" evidence="4">
    <location>
        <begin position="262"/>
        <end position="403"/>
    </location>
</feature>
<keyword evidence="1" id="KW-0597">Phosphoprotein</keyword>
<organism evidence="5 6">
    <name type="scientific">Hucho hucho</name>
    <name type="common">huchen</name>
    <dbReference type="NCBI Taxonomy" id="62062"/>
    <lineage>
        <taxon>Eukaryota</taxon>
        <taxon>Metazoa</taxon>
        <taxon>Chordata</taxon>
        <taxon>Craniata</taxon>
        <taxon>Vertebrata</taxon>
        <taxon>Euteleostomi</taxon>
        <taxon>Actinopterygii</taxon>
        <taxon>Neopterygii</taxon>
        <taxon>Teleostei</taxon>
        <taxon>Protacanthopterygii</taxon>
        <taxon>Salmoniformes</taxon>
        <taxon>Salmonidae</taxon>
        <taxon>Salmoninae</taxon>
        <taxon>Hucho</taxon>
    </lineage>
</organism>
<proteinExistence type="predicted"/>
<reference evidence="6" key="1">
    <citation type="submission" date="2018-06" db="EMBL/GenBank/DDBJ databases">
        <title>Genome assembly of Danube salmon.</title>
        <authorList>
            <person name="Macqueen D.J."/>
            <person name="Gundappa M.K."/>
        </authorList>
    </citation>
    <scope>NUCLEOTIDE SEQUENCE [LARGE SCALE GENOMIC DNA]</scope>
</reference>
<feature type="compositionally biased region" description="Polar residues" evidence="2">
    <location>
        <begin position="375"/>
        <end position="392"/>
    </location>
</feature>
<feature type="region of interest" description="Disordered" evidence="2">
    <location>
        <begin position="93"/>
        <end position="125"/>
    </location>
</feature>